<dbReference type="RefSeq" id="WP_309533052.1">
    <property type="nucleotide sequence ID" value="NZ_CP133721.1"/>
</dbReference>
<name>A0ABY9REM3_9FLAO</name>
<protein>
    <submittedName>
        <fullName evidence="1">Uncharacterized protein</fullName>
    </submittedName>
</protein>
<keyword evidence="2" id="KW-1185">Reference proteome</keyword>
<dbReference type="EMBL" id="CP133721">
    <property type="protein sequence ID" value="WMW78760.1"/>
    <property type="molecule type" value="Genomic_DNA"/>
</dbReference>
<organism evidence="1 2">
    <name type="scientific">Flavobacterium nakdongensis</name>
    <dbReference type="NCBI Taxonomy" id="3073563"/>
    <lineage>
        <taxon>Bacteria</taxon>
        <taxon>Pseudomonadati</taxon>
        <taxon>Bacteroidota</taxon>
        <taxon>Flavobacteriia</taxon>
        <taxon>Flavobacteriales</taxon>
        <taxon>Flavobacteriaceae</taxon>
        <taxon>Flavobacterium</taxon>
    </lineage>
</organism>
<sequence length="120" mass="13638">MKNKTALALVQKIQKELTAKKFGCETIIETLKELRTISLGEKNPVLTKALRLAYEHLENQKAFYIGIPADETSEDEITSFNFSKENDLESLAYFIALTQDATKANNLLDLKEYNKAFLAY</sequence>
<proteinExistence type="predicted"/>
<reference evidence="1" key="1">
    <citation type="submission" date="2023-09" db="EMBL/GenBank/DDBJ databases">
        <title>Flavobacterium sp. 20NA77.7 isolated from freshwater.</title>
        <authorList>
            <person name="Le V."/>
            <person name="Ko S.-R."/>
            <person name="Ahn C.-Y."/>
            <person name="Oh H.-M."/>
        </authorList>
    </citation>
    <scope>NUCLEOTIDE SEQUENCE</scope>
    <source>
        <strain evidence="1">20NA77.7</strain>
    </source>
</reference>
<gene>
    <name evidence="1" type="ORF">RF683_04770</name>
</gene>
<evidence type="ECO:0000313" key="2">
    <source>
        <dbReference type="Proteomes" id="UP001180481"/>
    </source>
</evidence>
<accession>A0ABY9REM3</accession>
<evidence type="ECO:0000313" key="1">
    <source>
        <dbReference type="EMBL" id="WMW78760.1"/>
    </source>
</evidence>
<dbReference type="Proteomes" id="UP001180481">
    <property type="component" value="Chromosome"/>
</dbReference>